<evidence type="ECO:0000256" key="4">
    <source>
        <dbReference type="RuleBase" id="RU004514"/>
    </source>
</evidence>
<dbReference type="RefSeq" id="WP_105804819.1">
    <property type="nucleotide sequence ID" value="NZ_MWZD01000014.1"/>
</dbReference>
<comment type="function">
    <text evidence="2">Pyridoxal 5'-phosphate (PLP)-binding protein, which is involved in PLP homeostasis.</text>
</comment>
<dbReference type="Proteomes" id="UP000238650">
    <property type="component" value="Unassembled WGS sequence"/>
</dbReference>
<reference evidence="6 7" key="1">
    <citation type="journal article" date="2017" name="New Microbes New Infect">
        <title>Genome sequence of 'Leucobacter massiliensis' sp. nov. isolated from human pharynx after travel to the 2014 Hajj.</title>
        <authorList>
            <person name="Leangapichart T."/>
            <person name="Gautret P."/>
            <person name="Nguyen T.T."/>
            <person name="Armstrong N."/>
            <person name="Rolain J.M."/>
        </authorList>
    </citation>
    <scope>NUCLEOTIDE SEQUENCE [LARGE SCALE GENOMIC DNA]</scope>
    <source>
        <strain evidence="6 7">122RC15</strain>
    </source>
</reference>
<name>A0A2S9QQL4_9MICO</name>
<evidence type="ECO:0000256" key="2">
    <source>
        <dbReference type="HAMAP-Rule" id="MF_02087"/>
    </source>
</evidence>
<gene>
    <name evidence="6" type="ORF">B4915_04935</name>
</gene>
<evidence type="ECO:0000256" key="3">
    <source>
        <dbReference type="PIRSR" id="PIRSR004848-1"/>
    </source>
</evidence>
<feature type="modified residue" description="N6-(pyridoxal phosphate)lysine" evidence="2 3">
    <location>
        <position position="38"/>
    </location>
</feature>
<dbReference type="CDD" id="cd00635">
    <property type="entry name" value="PLPDE_III_YBL036c_like"/>
    <property type="match status" value="1"/>
</dbReference>
<dbReference type="Pfam" id="PF01168">
    <property type="entry name" value="Ala_racemase_N"/>
    <property type="match status" value="1"/>
</dbReference>
<dbReference type="OrthoDB" id="9804072at2"/>
<dbReference type="NCBIfam" id="TIGR00044">
    <property type="entry name" value="YggS family pyridoxal phosphate-dependent enzyme"/>
    <property type="match status" value="1"/>
</dbReference>
<proteinExistence type="inferred from homology"/>
<dbReference type="GO" id="GO:0030170">
    <property type="term" value="F:pyridoxal phosphate binding"/>
    <property type="evidence" value="ECO:0007669"/>
    <property type="project" value="UniProtKB-UniRule"/>
</dbReference>
<evidence type="ECO:0000313" key="7">
    <source>
        <dbReference type="Proteomes" id="UP000238650"/>
    </source>
</evidence>
<dbReference type="InterPro" id="IPR029066">
    <property type="entry name" value="PLP-binding_barrel"/>
</dbReference>
<dbReference type="PIRSF" id="PIRSF004848">
    <property type="entry name" value="YBL036c_PLPDEIII"/>
    <property type="match status" value="1"/>
</dbReference>
<keyword evidence="7" id="KW-1185">Reference proteome</keyword>
<dbReference type="EMBL" id="MWZD01000014">
    <property type="protein sequence ID" value="PRI11883.1"/>
    <property type="molecule type" value="Genomic_DNA"/>
</dbReference>
<dbReference type="InterPro" id="IPR001608">
    <property type="entry name" value="Ala_racemase_N"/>
</dbReference>
<accession>A0A2S9QQL4</accession>
<dbReference type="PANTHER" id="PTHR10146">
    <property type="entry name" value="PROLINE SYNTHETASE CO-TRANSCRIBED BACTERIAL HOMOLOG PROTEIN"/>
    <property type="match status" value="1"/>
</dbReference>
<evidence type="ECO:0000256" key="1">
    <source>
        <dbReference type="ARBA" id="ARBA00022898"/>
    </source>
</evidence>
<dbReference type="PANTHER" id="PTHR10146:SF14">
    <property type="entry name" value="PYRIDOXAL PHOSPHATE HOMEOSTASIS PROTEIN"/>
    <property type="match status" value="1"/>
</dbReference>
<evidence type="ECO:0000259" key="5">
    <source>
        <dbReference type="Pfam" id="PF01168"/>
    </source>
</evidence>
<comment type="cofactor">
    <cofactor evidence="3">
        <name>pyridoxal 5'-phosphate</name>
        <dbReference type="ChEBI" id="CHEBI:597326"/>
    </cofactor>
</comment>
<comment type="caution">
    <text evidence="6">The sequence shown here is derived from an EMBL/GenBank/DDBJ whole genome shotgun (WGS) entry which is preliminary data.</text>
</comment>
<dbReference type="InterPro" id="IPR011078">
    <property type="entry name" value="PyrdxlP_homeostasis"/>
</dbReference>
<keyword evidence="1 2" id="KW-0663">Pyridoxal phosphate</keyword>
<evidence type="ECO:0000313" key="6">
    <source>
        <dbReference type="EMBL" id="PRI11883.1"/>
    </source>
</evidence>
<protein>
    <recommendedName>
        <fullName evidence="2">Pyridoxal phosphate homeostasis protein</fullName>
        <shortName evidence="2">PLP homeostasis protein</shortName>
    </recommendedName>
</protein>
<feature type="domain" description="Alanine racemase N-terminal" evidence="5">
    <location>
        <begin position="30"/>
        <end position="222"/>
    </location>
</feature>
<dbReference type="AlphaFoldDB" id="A0A2S9QQL4"/>
<dbReference type="SUPFAM" id="SSF51419">
    <property type="entry name" value="PLP-binding barrel"/>
    <property type="match status" value="1"/>
</dbReference>
<sequence length="225" mass="24178">MAFPGLSDRLETVRAGIADACRQANRDPAETTLIVVTKFHPASLVAALAGLGVRDVGENRHQEAQQKAEELAQLGLNWHFVGQLQTKKARQAARYAHAIHSIDRERLVDALAEGDRVIDAFVQINLTDDPGRGGVAPADLEPLAERVLAAPALRLRGVMAVAPLEEEPARAFERLAGYSARVRALDPSASAISAGMTHDYREAIAHGATHLRIGSAITGNRPEPR</sequence>
<dbReference type="Gene3D" id="3.20.20.10">
    <property type="entry name" value="Alanine racemase"/>
    <property type="match status" value="1"/>
</dbReference>
<organism evidence="6 7">
    <name type="scientific">Leucobacter massiliensis</name>
    <dbReference type="NCBI Taxonomy" id="1686285"/>
    <lineage>
        <taxon>Bacteria</taxon>
        <taxon>Bacillati</taxon>
        <taxon>Actinomycetota</taxon>
        <taxon>Actinomycetes</taxon>
        <taxon>Micrococcales</taxon>
        <taxon>Microbacteriaceae</taxon>
        <taxon>Leucobacter</taxon>
    </lineage>
</organism>
<comment type="similarity">
    <text evidence="2 4">Belongs to the pyridoxal phosphate-binding protein YggS/PROSC family.</text>
</comment>
<dbReference type="HAMAP" id="MF_02087">
    <property type="entry name" value="PLP_homeostasis"/>
    <property type="match status" value="1"/>
</dbReference>